<dbReference type="Gene3D" id="1.20.1250.20">
    <property type="entry name" value="MFS general substrate transporter like domains"/>
    <property type="match status" value="1"/>
</dbReference>
<feature type="transmembrane region" description="Helical" evidence="7">
    <location>
        <begin position="317"/>
        <end position="337"/>
    </location>
</feature>
<feature type="transmembrane region" description="Helical" evidence="7">
    <location>
        <begin position="349"/>
        <end position="373"/>
    </location>
</feature>
<evidence type="ECO:0000256" key="2">
    <source>
        <dbReference type="ARBA" id="ARBA00007467"/>
    </source>
</evidence>
<keyword evidence="4 7" id="KW-0812">Transmembrane</keyword>
<keyword evidence="3" id="KW-0813">Transport</keyword>
<keyword evidence="6 7" id="KW-0472">Membrane</keyword>
<organism evidence="8 9">
    <name type="scientific">Syncephalis pseudoplumigaleata</name>
    <dbReference type="NCBI Taxonomy" id="1712513"/>
    <lineage>
        <taxon>Eukaryota</taxon>
        <taxon>Fungi</taxon>
        <taxon>Fungi incertae sedis</taxon>
        <taxon>Zoopagomycota</taxon>
        <taxon>Zoopagomycotina</taxon>
        <taxon>Zoopagomycetes</taxon>
        <taxon>Zoopagales</taxon>
        <taxon>Piptocephalidaceae</taxon>
        <taxon>Syncephalis</taxon>
    </lineage>
</organism>
<dbReference type="GO" id="GO:0051453">
    <property type="term" value="P:regulation of intracellular pH"/>
    <property type="evidence" value="ECO:0007669"/>
    <property type="project" value="TreeGrafter"/>
</dbReference>
<dbReference type="Pfam" id="PF02487">
    <property type="entry name" value="CLN3"/>
    <property type="match status" value="1"/>
</dbReference>
<dbReference type="InterPro" id="IPR018460">
    <property type="entry name" value="Battenin_disease_Cln3_subgr"/>
</dbReference>
<evidence type="ECO:0000256" key="5">
    <source>
        <dbReference type="ARBA" id="ARBA00022989"/>
    </source>
</evidence>
<feature type="transmembrane region" description="Helical" evidence="7">
    <location>
        <begin position="138"/>
        <end position="157"/>
    </location>
</feature>
<dbReference type="PIRSF" id="PIRSF015974">
    <property type="entry name" value="CLN3_BTN1"/>
    <property type="match status" value="1"/>
</dbReference>
<protein>
    <recommendedName>
        <fullName evidence="7">Protein BTN</fullName>
    </recommendedName>
</protein>
<feature type="transmembrane region" description="Helical" evidence="7">
    <location>
        <begin position="52"/>
        <end position="70"/>
    </location>
</feature>
<gene>
    <name evidence="8" type="ORF">SYNPS1DRAFT_19145</name>
</gene>
<accession>A0A4P9YTJ7</accession>
<feature type="transmembrane region" description="Helical" evidence="7">
    <location>
        <begin position="288"/>
        <end position="311"/>
    </location>
</feature>
<dbReference type="EMBL" id="KZ991304">
    <property type="protein sequence ID" value="RKP23105.1"/>
    <property type="molecule type" value="Genomic_DNA"/>
</dbReference>
<dbReference type="OrthoDB" id="5965864at2759"/>
<proteinExistence type="inferred from homology"/>
<comment type="subcellular location">
    <subcellularLocation>
        <location evidence="1">Endomembrane system</location>
        <topology evidence="1">Multi-pass membrane protein</topology>
    </subcellularLocation>
    <subcellularLocation>
        <location evidence="7">Vacuole membrane</location>
        <topology evidence="7">Multi-pass membrane protein</topology>
    </subcellularLocation>
</comment>
<evidence type="ECO:0000256" key="7">
    <source>
        <dbReference type="RuleBase" id="RU361113"/>
    </source>
</evidence>
<dbReference type="InterPro" id="IPR036259">
    <property type="entry name" value="MFS_trans_sf"/>
</dbReference>
<feature type="transmembrane region" description="Helical" evidence="7">
    <location>
        <begin position="110"/>
        <end position="132"/>
    </location>
</feature>
<dbReference type="SUPFAM" id="SSF103473">
    <property type="entry name" value="MFS general substrate transporter"/>
    <property type="match status" value="1"/>
</dbReference>
<keyword evidence="9" id="KW-1185">Reference proteome</keyword>
<evidence type="ECO:0000313" key="8">
    <source>
        <dbReference type="EMBL" id="RKP23105.1"/>
    </source>
</evidence>
<dbReference type="InterPro" id="IPR003492">
    <property type="entry name" value="Battenin_disease_Cln3"/>
</dbReference>
<dbReference type="AlphaFoldDB" id="A0A4P9YTJ7"/>
<evidence type="ECO:0000256" key="4">
    <source>
        <dbReference type="ARBA" id="ARBA00022692"/>
    </source>
</evidence>
<keyword evidence="7" id="KW-0926">Vacuole</keyword>
<comment type="similarity">
    <text evidence="2 7">Belongs to the battenin family.</text>
</comment>
<feature type="transmembrane region" description="Helical" evidence="7">
    <location>
        <begin position="27"/>
        <end position="45"/>
    </location>
</feature>
<dbReference type="Proteomes" id="UP000278143">
    <property type="component" value="Unassembled WGS sequence"/>
</dbReference>
<feature type="non-terminal residue" evidence="8">
    <location>
        <position position="1"/>
    </location>
</feature>
<evidence type="ECO:0000256" key="1">
    <source>
        <dbReference type="ARBA" id="ARBA00004127"/>
    </source>
</evidence>
<evidence type="ECO:0000313" key="9">
    <source>
        <dbReference type="Proteomes" id="UP000278143"/>
    </source>
</evidence>
<feature type="transmembrane region" description="Helical" evidence="7">
    <location>
        <begin position="76"/>
        <end position="98"/>
    </location>
</feature>
<dbReference type="PRINTS" id="PR01315">
    <property type="entry name" value="BATTENIN"/>
</dbReference>
<dbReference type="PANTHER" id="PTHR10981:SF0">
    <property type="entry name" value="BATTENIN"/>
    <property type="match status" value="1"/>
</dbReference>
<name>A0A4P9YTJ7_9FUNG</name>
<reference evidence="9" key="1">
    <citation type="journal article" date="2018" name="Nat. Microbiol.">
        <title>Leveraging single-cell genomics to expand the fungal tree of life.</title>
        <authorList>
            <person name="Ahrendt S.R."/>
            <person name="Quandt C.A."/>
            <person name="Ciobanu D."/>
            <person name="Clum A."/>
            <person name="Salamov A."/>
            <person name="Andreopoulos B."/>
            <person name="Cheng J.F."/>
            <person name="Woyke T."/>
            <person name="Pelin A."/>
            <person name="Henrissat B."/>
            <person name="Reynolds N.K."/>
            <person name="Benny G.L."/>
            <person name="Smith M.E."/>
            <person name="James T.Y."/>
            <person name="Grigoriev I.V."/>
        </authorList>
    </citation>
    <scope>NUCLEOTIDE SEQUENCE [LARGE SCALE GENOMIC DNA]</scope>
    <source>
        <strain evidence="9">Benny S71-1</strain>
    </source>
</reference>
<dbReference type="GO" id="GO:0005774">
    <property type="term" value="C:vacuolar membrane"/>
    <property type="evidence" value="ECO:0007669"/>
    <property type="project" value="UniProtKB-SubCell"/>
</dbReference>
<keyword evidence="5 7" id="KW-1133">Transmembrane helix</keyword>
<evidence type="ECO:0000256" key="3">
    <source>
        <dbReference type="ARBA" id="ARBA00022448"/>
    </source>
</evidence>
<evidence type="ECO:0000256" key="6">
    <source>
        <dbReference type="ARBA" id="ARBA00023136"/>
    </source>
</evidence>
<sequence>INNLAYVVILSAALDIVGPHVPKGTVLLANIIPSLIVKLTLPYVIHRIPYSVRIVICSLSSLLAMQIIAWSPSISVSMSGIVLASASSGLGEMTWLMLTSLYHPLSVSAFASGTGAAGVLGAVSFLAMTSLFGWSMRVSLIILSSLPLIMALAYFVVLRSPHGHTDEDVESNVDDAADNNAEKDEHASLASTDEADLKPPSEMTLKEKLILSRSLLVPYMLPPMLTAIPSVLCSEYTINQGVAPTLLYPLEKTPFRELRDHYVTYQALYQVGVFISRSSVTLVTIRRLWIPSMMQVVLLGMLVLHALYFWIGNIWPLFMLILVEGLLGGATYVNCYYQITKNVPSTYREFSLGAVGAADSLGIASAGLISLWVEGALCQWQQAHGRPWCASV</sequence>
<dbReference type="PANTHER" id="PTHR10981">
    <property type="entry name" value="BATTENIN"/>
    <property type="match status" value="1"/>
</dbReference>
<dbReference type="GO" id="GO:0012505">
    <property type="term" value="C:endomembrane system"/>
    <property type="evidence" value="ECO:0007669"/>
    <property type="project" value="UniProtKB-SubCell"/>
</dbReference>